<dbReference type="KEGG" id="tvl:FAZ95_00955"/>
<accession>A0A4P8II97</accession>
<dbReference type="AlphaFoldDB" id="A0A4P8II97"/>
<dbReference type="RefSeq" id="WP_137330718.1">
    <property type="nucleotide sequence ID" value="NZ_CP040077.1"/>
</dbReference>
<evidence type="ECO:0000313" key="2">
    <source>
        <dbReference type="Proteomes" id="UP000298656"/>
    </source>
</evidence>
<organism evidence="1 2">
    <name type="scientific">Trinickia violacea</name>
    <dbReference type="NCBI Taxonomy" id="2571746"/>
    <lineage>
        <taxon>Bacteria</taxon>
        <taxon>Pseudomonadati</taxon>
        <taxon>Pseudomonadota</taxon>
        <taxon>Betaproteobacteria</taxon>
        <taxon>Burkholderiales</taxon>
        <taxon>Burkholderiaceae</taxon>
        <taxon>Trinickia</taxon>
    </lineage>
</organism>
<protein>
    <submittedName>
        <fullName evidence="1">Uncharacterized protein</fullName>
    </submittedName>
</protein>
<evidence type="ECO:0000313" key="1">
    <source>
        <dbReference type="EMBL" id="QCP47876.1"/>
    </source>
</evidence>
<dbReference type="EMBL" id="CP040077">
    <property type="protein sequence ID" value="QCP47876.1"/>
    <property type="molecule type" value="Genomic_DNA"/>
</dbReference>
<keyword evidence="2" id="KW-1185">Reference proteome</keyword>
<dbReference type="Proteomes" id="UP000298656">
    <property type="component" value="Chromosome 1"/>
</dbReference>
<dbReference type="OrthoDB" id="9009006at2"/>
<sequence length="139" mass="16602">METEQWIHRRAARCLFDYYKSGGLKRCRLDEQTFEDVEVDAKVCCILNETHPEFNPDEDNIIATLNAGLLLVEGNKLDRRNWNEVWESEPHPLSDMHFCWLFHDLFDHHLRGDWDRMLQIGGLQIEVIQIQQREMYWAG</sequence>
<name>A0A4P8II97_9BURK</name>
<gene>
    <name evidence="1" type="ORF">FAZ95_00955</name>
</gene>
<reference evidence="1 2" key="1">
    <citation type="submission" date="2019-05" db="EMBL/GenBank/DDBJ databases">
        <title>Burkholderia sp. DHOD12, isolated from subtropical forest soil.</title>
        <authorList>
            <person name="Gao Z.-H."/>
            <person name="Qiu L.-H."/>
        </authorList>
    </citation>
    <scope>NUCLEOTIDE SEQUENCE [LARGE SCALE GENOMIC DNA]</scope>
    <source>
        <strain evidence="1 2">DHOD12</strain>
    </source>
</reference>
<proteinExistence type="predicted"/>